<organism evidence="2 3">
    <name type="scientific">Mycena alexandri</name>
    <dbReference type="NCBI Taxonomy" id="1745969"/>
    <lineage>
        <taxon>Eukaryota</taxon>
        <taxon>Fungi</taxon>
        <taxon>Dikarya</taxon>
        <taxon>Basidiomycota</taxon>
        <taxon>Agaricomycotina</taxon>
        <taxon>Agaricomycetes</taxon>
        <taxon>Agaricomycetidae</taxon>
        <taxon>Agaricales</taxon>
        <taxon>Marasmiineae</taxon>
        <taxon>Mycenaceae</taxon>
        <taxon>Mycena</taxon>
    </lineage>
</organism>
<sequence>MGDRVTLPSLRHLLLRSLHSCANARPRRLPQTLRPQNAALDDLKTPKQTSLSPPPAIVPKIKIPVLRAPEDSTSDSDVLPGALLDDNYSPASPIDDDYDDDKVRDVTEALLGLAGKNARRSVAVSDNDQDEEEDEDEVQLILPPVEETEDEEPCEEEDSEFAVDFLVPGDDSAEEIPFLSTVNASRFFRKVAEAMEGLFSKAQAVMHELEVSTSKVKKPFQVLIVNLEAKEKTEKKTEKGKGKAKKVEKKKTRHDSSDSEDGGEEPKRKSGADYLRDLQAKHKCDKHGGHCLVASGGEHVPVGNQKMSLWSLLMVEAGYKSDTNPPEVLDINLKGTKAAAPTRRTNNPAPHPEVPPYAPYHYYPPPAPGMYPPYYPAHTPPLPPPVPEVAPANIAPTPSTTFRKGPSVDSQANDCPTMYPKIEDWLLELDTDKRGEDGHSFHRYGRILHENGYTRVIQLADEGAGGVGVLREMCEGIPMGTAKLIMKYAIKDPPRRAGEQGGLGR</sequence>
<feature type="region of interest" description="Disordered" evidence="1">
    <location>
        <begin position="68"/>
        <end position="100"/>
    </location>
</feature>
<proteinExistence type="predicted"/>
<evidence type="ECO:0000313" key="2">
    <source>
        <dbReference type="EMBL" id="KAJ7029477.1"/>
    </source>
</evidence>
<feature type="region of interest" description="Disordered" evidence="1">
    <location>
        <begin position="26"/>
        <end position="56"/>
    </location>
</feature>
<gene>
    <name evidence="2" type="ORF">C8F04DRAFT_1187688</name>
</gene>
<feature type="compositionally biased region" description="Acidic residues" evidence="1">
    <location>
        <begin position="127"/>
        <end position="138"/>
    </location>
</feature>
<feature type="compositionally biased region" description="Basic and acidic residues" evidence="1">
    <location>
        <begin position="232"/>
        <end position="241"/>
    </location>
</feature>
<keyword evidence="3" id="KW-1185">Reference proteome</keyword>
<feature type="region of interest" description="Disordered" evidence="1">
    <location>
        <begin position="117"/>
        <end position="138"/>
    </location>
</feature>
<comment type="caution">
    <text evidence="2">The sequence shown here is derived from an EMBL/GenBank/DDBJ whole genome shotgun (WGS) entry which is preliminary data.</text>
</comment>
<dbReference type="Proteomes" id="UP001218188">
    <property type="component" value="Unassembled WGS sequence"/>
</dbReference>
<reference evidence="2" key="1">
    <citation type="submission" date="2023-03" db="EMBL/GenBank/DDBJ databases">
        <title>Massive genome expansion in bonnet fungi (Mycena s.s.) driven by repeated elements and novel gene families across ecological guilds.</title>
        <authorList>
            <consortium name="Lawrence Berkeley National Laboratory"/>
            <person name="Harder C.B."/>
            <person name="Miyauchi S."/>
            <person name="Viragh M."/>
            <person name="Kuo A."/>
            <person name="Thoen E."/>
            <person name="Andreopoulos B."/>
            <person name="Lu D."/>
            <person name="Skrede I."/>
            <person name="Drula E."/>
            <person name="Henrissat B."/>
            <person name="Morin E."/>
            <person name="Kohler A."/>
            <person name="Barry K."/>
            <person name="LaButti K."/>
            <person name="Morin E."/>
            <person name="Salamov A."/>
            <person name="Lipzen A."/>
            <person name="Mereny Z."/>
            <person name="Hegedus B."/>
            <person name="Baldrian P."/>
            <person name="Stursova M."/>
            <person name="Weitz H."/>
            <person name="Taylor A."/>
            <person name="Grigoriev I.V."/>
            <person name="Nagy L.G."/>
            <person name="Martin F."/>
            <person name="Kauserud H."/>
        </authorList>
    </citation>
    <scope>NUCLEOTIDE SEQUENCE</scope>
    <source>
        <strain evidence="2">CBHHK200</strain>
    </source>
</reference>
<protein>
    <submittedName>
        <fullName evidence="2">Uncharacterized protein</fullName>
    </submittedName>
</protein>
<evidence type="ECO:0000313" key="3">
    <source>
        <dbReference type="Proteomes" id="UP001218188"/>
    </source>
</evidence>
<evidence type="ECO:0000256" key="1">
    <source>
        <dbReference type="SAM" id="MobiDB-lite"/>
    </source>
</evidence>
<dbReference type="EMBL" id="JARJCM010000101">
    <property type="protein sequence ID" value="KAJ7029477.1"/>
    <property type="molecule type" value="Genomic_DNA"/>
</dbReference>
<name>A0AAD6SLQ8_9AGAR</name>
<accession>A0AAD6SLQ8</accession>
<feature type="compositionally biased region" description="Basic residues" evidence="1">
    <location>
        <begin position="242"/>
        <end position="253"/>
    </location>
</feature>
<feature type="region of interest" description="Disordered" evidence="1">
    <location>
        <begin position="232"/>
        <end position="270"/>
    </location>
</feature>
<dbReference type="AlphaFoldDB" id="A0AAD6SLQ8"/>